<dbReference type="Proteomes" id="UP001172142">
    <property type="component" value="Unassembled WGS sequence"/>
</dbReference>
<keyword evidence="2" id="KW-1185">Reference proteome</keyword>
<evidence type="ECO:0008006" key="3">
    <source>
        <dbReference type="Google" id="ProtNLM"/>
    </source>
</evidence>
<comment type="caution">
    <text evidence="1">The sequence shown here is derived from an EMBL/GenBank/DDBJ whole genome shotgun (WGS) entry which is preliminary data.</text>
</comment>
<dbReference type="RefSeq" id="WP_301857385.1">
    <property type="nucleotide sequence ID" value="NZ_JAUJWU010000005.1"/>
</dbReference>
<gene>
    <name evidence="1" type="ORF">QWY13_16475</name>
</gene>
<evidence type="ECO:0000313" key="2">
    <source>
        <dbReference type="Proteomes" id="UP001172142"/>
    </source>
</evidence>
<organism evidence="1 2">
    <name type="scientific">Planococcus shenhongbingii</name>
    <dbReference type="NCBI Taxonomy" id="3058398"/>
    <lineage>
        <taxon>Bacteria</taxon>
        <taxon>Bacillati</taxon>
        <taxon>Bacillota</taxon>
        <taxon>Bacilli</taxon>
        <taxon>Bacillales</taxon>
        <taxon>Caryophanaceae</taxon>
        <taxon>Planococcus</taxon>
    </lineage>
</organism>
<reference evidence="1 2" key="1">
    <citation type="submission" date="2023-07" db="EMBL/GenBank/DDBJ databases">
        <title>Novel species in genus Planococcus.</title>
        <authorList>
            <person name="Ning S."/>
        </authorList>
    </citation>
    <scope>NUCLEOTIDE SEQUENCE [LARGE SCALE GENOMIC DNA]</scope>
    <source>
        <strain evidence="1 2">N017</strain>
    </source>
</reference>
<proteinExistence type="predicted"/>
<protein>
    <recommendedName>
        <fullName evidence="3">HEAT repeat domain-containing protein</fullName>
    </recommendedName>
</protein>
<sequence length="107" mass="12023">MSNVDRALRSIGKSNFVEYFEDYKELADSKEKITGNDKMPLAKKLLEKNPNATKLSGQMIRISAALGIFRNGWEEAALKEVMESKHPSITKEIKAKAASLINKRVKI</sequence>
<dbReference type="EMBL" id="JAUJWU010000005">
    <property type="protein sequence ID" value="MDN7247076.1"/>
    <property type="molecule type" value="Genomic_DNA"/>
</dbReference>
<accession>A0ABT8NGQ7</accession>
<name>A0ABT8NGQ7_9BACL</name>
<evidence type="ECO:0000313" key="1">
    <source>
        <dbReference type="EMBL" id="MDN7247076.1"/>
    </source>
</evidence>